<feature type="compositionally biased region" description="Basic and acidic residues" evidence="1">
    <location>
        <begin position="24"/>
        <end position="36"/>
    </location>
</feature>
<reference evidence="2" key="1">
    <citation type="submission" date="2020-05" db="EMBL/GenBank/DDBJ databases">
        <title>WGS assembly of Panicum virgatum.</title>
        <authorList>
            <person name="Lovell J.T."/>
            <person name="Jenkins J."/>
            <person name="Shu S."/>
            <person name="Juenger T.E."/>
            <person name="Schmutz J."/>
        </authorList>
    </citation>
    <scope>NUCLEOTIDE SEQUENCE</scope>
    <source>
        <strain evidence="2">AP13</strain>
    </source>
</reference>
<evidence type="ECO:0000313" key="3">
    <source>
        <dbReference type="Proteomes" id="UP000823388"/>
    </source>
</evidence>
<accession>A0A8T0XG06</accession>
<sequence>MTSKHGRTRGRGGARGVGRGGARRAGDPERAERVMEASRGGRNAGLVALARIATAPGSTDPSPVRDAVQVGRRRTPSPVQVVRRRGHGGRDAQRPRAGRSSQSLHPPAAGHAHAGRRPTPRGTHDSPCRVAAHAAGHARAGRALHGRTEEPLKPPRTAAGMAGRQRSPFLRSGRWWAWAVSRGALPPPRTAACPAGGGRPGWRRARPAEDPFQPPRPAACPGGGGRPGRRRARPAEEAAAADQRRRLGCSHAGCALAIVAAAAAKARRLNSSARWRRGRSIGAGWGARASRLLGFEGGGLSELRIRTAPAGWGTGNGTR</sequence>
<gene>
    <name evidence="2" type="ORF">PVAP13_1KG262805</name>
</gene>
<proteinExistence type="predicted"/>
<dbReference type="AlphaFoldDB" id="A0A8T0XG06"/>
<keyword evidence="3" id="KW-1185">Reference proteome</keyword>
<feature type="region of interest" description="Disordered" evidence="1">
    <location>
        <begin position="208"/>
        <end position="239"/>
    </location>
</feature>
<evidence type="ECO:0000313" key="2">
    <source>
        <dbReference type="EMBL" id="KAG2658187.1"/>
    </source>
</evidence>
<feature type="compositionally biased region" description="Basic residues" evidence="1">
    <location>
        <begin position="1"/>
        <end position="12"/>
    </location>
</feature>
<organism evidence="2 3">
    <name type="scientific">Panicum virgatum</name>
    <name type="common">Blackwell switchgrass</name>
    <dbReference type="NCBI Taxonomy" id="38727"/>
    <lineage>
        <taxon>Eukaryota</taxon>
        <taxon>Viridiplantae</taxon>
        <taxon>Streptophyta</taxon>
        <taxon>Embryophyta</taxon>
        <taxon>Tracheophyta</taxon>
        <taxon>Spermatophyta</taxon>
        <taxon>Magnoliopsida</taxon>
        <taxon>Liliopsida</taxon>
        <taxon>Poales</taxon>
        <taxon>Poaceae</taxon>
        <taxon>PACMAD clade</taxon>
        <taxon>Panicoideae</taxon>
        <taxon>Panicodae</taxon>
        <taxon>Paniceae</taxon>
        <taxon>Panicinae</taxon>
        <taxon>Panicum</taxon>
        <taxon>Panicum sect. Hiantes</taxon>
    </lineage>
</organism>
<dbReference type="Proteomes" id="UP000823388">
    <property type="component" value="Chromosome 1K"/>
</dbReference>
<evidence type="ECO:0000256" key="1">
    <source>
        <dbReference type="SAM" id="MobiDB-lite"/>
    </source>
</evidence>
<feature type="region of interest" description="Disordered" evidence="1">
    <location>
        <begin position="1"/>
        <end position="166"/>
    </location>
</feature>
<comment type="caution">
    <text evidence="2">The sequence shown here is derived from an EMBL/GenBank/DDBJ whole genome shotgun (WGS) entry which is preliminary data.</text>
</comment>
<name>A0A8T0XG06_PANVG</name>
<dbReference type="EMBL" id="CM029037">
    <property type="protein sequence ID" value="KAG2658187.1"/>
    <property type="molecule type" value="Genomic_DNA"/>
</dbReference>
<protein>
    <submittedName>
        <fullName evidence="2">Uncharacterized protein</fullName>
    </submittedName>
</protein>